<dbReference type="InterPro" id="IPR039328">
    <property type="entry name" value="WDR89"/>
</dbReference>
<dbReference type="AlphaFoldDB" id="A0A0D1YPY6"/>
<dbReference type="PANTHER" id="PTHR22889:SF0">
    <property type="entry name" value="WD REPEAT-CONTAINING PROTEIN 89"/>
    <property type="match status" value="1"/>
</dbReference>
<accession>A0A0D1YPY6</accession>
<evidence type="ECO:0008006" key="6">
    <source>
        <dbReference type="Google" id="ProtNLM"/>
    </source>
</evidence>
<dbReference type="FunCoup" id="A0A0D1YPY6">
    <property type="interactions" value="694"/>
</dbReference>
<keyword evidence="1" id="KW-0853">WD repeat</keyword>
<feature type="compositionally biased region" description="Basic and acidic residues" evidence="3">
    <location>
        <begin position="384"/>
        <end position="397"/>
    </location>
</feature>
<name>A0A0D1YPY6_9PEZI</name>
<dbReference type="STRING" id="253628.A0A0D1YPY6"/>
<feature type="region of interest" description="Disordered" evidence="3">
    <location>
        <begin position="360"/>
        <end position="403"/>
    </location>
</feature>
<dbReference type="GeneID" id="27314092"/>
<keyword evidence="5" id="KW-1185">Reference proteome</keyword>
<evidence type="ECO:0000313" key="5">
    <source>
        <dbReference type="Proteomes" id="UP000053259"/>
    </source>
</evidence>
<evidence type="ECO:0000256" key="3">
    <source>
        <dbReference type="SAM" id="MobiDB-lite"/>
    </source>
</evidence>
<dbReference type="SUPFAM" id="SSF50978">
    <property type="entry name" value="WD40 repeat-like"/>
    <property type="match status" value="1"/>
</dbReference>
<dbReference type="PANTHER" id="PTHR22889">
    <property type="entry name" value="WD REPEAT-CONTAINING PROTEIN 89"/>
    <property type="match status" value="1"/>
</dbReference>
<dbReference type="SMART" id="SM00320">
    <property type="entry name" value="WD40"/>
    <property type="match status" value="3"/>
</dbReference>
<dbReference type="OrthoDB" id="25131at2759"/>
<dbReference type="Pfam" id="PF00400">
    <property type="entry name" value="WD40"/>
    <property type="match status" value="2"/>
</dbReference>
<dbReference type="InterPro" id="IPR015943">
    <property type="entry name" value="WD40/YVTN_repeat-like_dom_sf"/>
</dbReference>
<proteinExistence type="predicted"/>
<dbReference type="InterPro" id="IPR001680">
    <property type="entry name" value="WD40_rpt"/>
</dbReference>
<evidence type="ECO:0000313" key="4">
    <source>
        <dbReference type="EMBL" id="KIW02682.1"/>
    </source>
</evidence>
<sequence length="403" mass="44224">MKTYHSNAESVLGLPANSYIYNITSSVVQQDIRSQSFPILSGSDYLVVISSDDSIRSLDPERLKTVNVIKNAHKSITSIKRYAHPGSQCNSFMTCGRDGIVRGWDMRSGNKVVELSVPSSEPLSALDCNAEMQAVVAGTELEGNAPGDVSIFGWDMRMPGNIKMKYEESHNDTVTELRFLPAVGETNTLLLSAGTDGMVNIFNTAFIEEDEALFQVIKSASALQHAGMIDGDIFTLGTDETLAFYAFQNPDLDTKDPAPCSLGDVREQFSCEYVVNMYQAGSKPYLAVGNHTEKWLDLIRFKNKTSDPTDTRKWKAKSSEGSKIRLSGGHGEELVRDVLITDGAKVVYTCGEDGAVRVWKGQGDDDDDVEMGGTSRVGKKRKGDRHENRHEKNEKRSKSGPSG</sequence>
<protein>
    <recommendedName>
        <fullName evidence="6">WD repeat-containing protein 89</fullName>
    </recommendedName>
</protein>
<dbReference type="Proteomes" id="UP000053259">
    <property type="component" value="Unassembled WGS sequence"/>
</dbReference>
<dbReference type="EMBL" id="KN847548">
    <property type="protein sequence ID" value="KIW02682.1"/>
    <property type="molecule type" value="Genomic_DNA"/>
</dbReference>
<organism evidence="4 5">
    <name type="scientific">Verruconis gallopava</name>
    <dbReference type="NCBI Taxonomy" id="253628"/>
    <lineage>
        <taxon>Eukaryota</taxon>
        <taxon>Fungi</taxon>
        <taxon>Dikarya</taxon>
        <taxon>Ascomycota</taxon>
        <taxon>Pezizomycotina</taxon>
        <taxon>Dothideomycetes</taxon>
        <taxon>Pleosporomycetidae</taxon>
        <taxon>Venturiales</taxon>
        <taxon>Sympoventuriaceae</taxon>
        <taxon>Verruconis</taxon>
    </lineage>
</organism>
<gene>
    <name evidence="4" type="ORF">PV09_06119</name>
</gene>
<dbReference type="InterPro" id="IPR036322">
    <property type="entry name" value="WD40_repeat_dom_sf"/>
</dbReference>
<keyword evidence="2" id="KW-0677">Repeat</keyword>
<dbReference type="VEuPathDB" id="FungiDB:PV09_06119"/>
<dbReference type="HOGENOM" id="CLU_037323_3_1_1"/>
<reference evidence="4 5" key="1">
    <citation type="submission" date="2015-01" db="EMBL/GenBank/DDBJ databases">
        <title>The Genome Sequence of Ochroconis gallopava CBS43764.</title>
        <authorList>
            <consortium name="The Broad Institute Genomics Platform"/>
            <person name="Cuomo C."/>
            <person name="de Hoog S."/>
            <person name="Gorbushina A."/>
            <person name="Stielow B."/>
            <person name="Teixiera M."/>
            <person name="Abouelleil A."/>
            <person name="Chapman S.B."/>
            <person name="Priest M."/>
            <person name="Young S.K."/>
            <person name="Wortman J."/>
            <person name="Nusbaum C."/>
            <person name="Birren B."/>
        </authorList>
    </citation>
    <scope>NUCLEOTIDE SEQUENCE [LARGE SCALE GENOMIC DNA]</scope>
    <source>
        <strain evidence="4 5">CBS 43764</strain>
    </source>
</reference>
<evidence type="ECO:0000256" key="2">
    <source>
        <dbReference type="ARBA" id="ARBA00022737"/>
    </source>
</evidence>
<dbReference type="RefSeq" id="XP_016212551.1">
    <property type="nucleotide sequence ID" value="XM_016359715.1"/>
</dbReference>
<dbReference type="Gene3D" id="2.130.10.10">
    <property type="entry name" value="YVTN repeat-like/Quinoprotein amine dehydrogenase"/>
    <property type="match status" value="1"/>
</dbReference>
<evidence type="ECO:0000256" key="1">
    <source>
        <dbReference type="ARBA" id="ARBA00022574"/>
    </source>
</evidence>
<dbReference type="InParanoid" id="A0A0D1YPY6"/>